<dbReference type="Gene3D" id="3.40.50.1580">
    <property type="entry name" value="Nucleoside phosphorylase domain"/>
    <property type="match status" value="1"/>
</dbReference>
<feature type="region of interest" description="Disordered" evidence="2">
    <location>
        <begin position="1173"/>
        <end position="1198"/>
    </location>
</feature>
<dbReference type="OrthoDB" id="427518at2759"/>
<evidence type="ECO:0000259" key="4">
    <source>
        <dbReference type="Pfam" id="PF01048"/>
    </source>
</evidence>
<feature type="repeat" description="TPR" evidence="1">
    <location>
        <begin position="821"/>
        <end position="854"/>
    </location>
</feature>
<dbReference type="Gene3D" id="3.40.50.300">
    <property type="entry name" value="P-loop containing nucleotide triphosphate hydrolases"/>
    <property type="match status" value="1"/>
</dbReference>
<evidence type="ECO:0000259" key="3">
    <source>
        <dbReference type="Pfam" id="PF00931"/>
    </source>
</evidence>
<evidence type="ECO:0000313" key="6">
    <source>
        <dbReference type="Proteomes" id="UP000664169"/>
    </source>
</evidence>
<dbReference type="AlphaFoldDB" id="A0A8H3F7W9"/>
<dbReference type="InterPro" id="IPR035994">
    <property type="entry name" value="Nucleoside_phosphorylase_sf"/>
</dbReference>
<name>A0A8H3F7W9_9LECA</name>
<dbReference type="InterPro" id="IPR011990">
    <property type="entry name" value="TPR-like_helical_dom_sf"/>
</dbReference>
<sequence length="1207" mass="136688">MTQIPPRPRNRNDFRIAVICALPLEAEMVQSVFDKDWDDIDFGQAEGDQNAYTTGTIGQHNIVLAYMPGMGSANAAAVAAGLRSSYYKLEIAFVVGICGVTPKHPETQEEIILGDCIVGTTIIQYDFGRRYPGLFIRKPSLEDTLERATPTVRALVSKLQTAPSLKRLSSKLGRHLKVLQQNIRQAEYPGCHEDLLFEGSYLHTHHDTVGVCDDCIEDSGICTKSCGKLRCETTKLVKRDRLSKSEDTQSAKQPRLHFGRYGSANTVLKSGIDREQLTRDEKIVAFEMEGAGVLDSLPTILVKSACDYADSHKNKKWQRYAAATAAAGLKSILEVWKTTDMIHEQGCMTQVAFNVPDHAVAHFVPRNAILDELDDWLLGNIQQERFVLRGMGGAGKSQLALECCKRAISSGQYPIVLWVDASSTFSVHQSFKIILGSLEGPDAVSVDAKENVHRVAGILRQRRSRWLVVFDNFDSPRDFRDDPITGYIPDAKHGKILFTSRDADSERLGRTIHVSGMTEEESLSLLLRRRPLNSTEREFGLQIAAEVGHLALVLDQAEAYVRAHNLTLQEFVTHFKQRKKKILQEIPQHWEYRRSEKDTERDLLLSAFTTWELSFEQISGSAQTKQHKGHFLTLCAFFAPSSISKKYFEKYCEDVDKEWTVIFKNGTSWDGYLFDDLVAECRRLSLLQTEVDSQHQATSISFHPLIRDWLKLRKTVHEEQEIAQEFTDILTCFISIFDFDTIPWEAKQALFANINSCLDENAGFRNAYFHSKSNLAYPRYSAESFVKVLFLGGLYSEAEELNEQLLANCRDNLGYKHYDTLRTMGLLATVYLHKGRYDDAEELFKKVLASNTLNPNDQTTLQSTHDLAFVYLKKGRIDDAEDLYVKVLAVYKEELGPDDPSTLSVMDNLAFVYQDQGRLDEAERLHKHVLASMTGLDPQHRETMWTMGNLAVVFTKKGMYDEAEDLFRQVLAGVEVKLGAQHPDTLWFMGSLASVYTLKGRYDDAEDLHKRVLASRQEKLGFKHPDTLQTLHNLALVYCKTERYGDGERLLDQALAGMEEKLGSKHPETLRTLHALAAVYRYTGRYDDAERLLDQALAGTEEKLGSKHPETLQTLHHLALVYRNTGRYDDAERLLNQALAGRQEKLGPNHSDTLQSAEELALLRFRKESQSSPILPQNAVQSASVSENNPQKKHERRVSRLFRRLML</sequence>
<feature type="domain" description="Nucleoside phosphorylase" evidence="4">
    <location>
        <begin position="15"/>
        <end position="158"/>
    </location>
</feature>
<reference evidence="5" key="1">
    <citation type="submission" date="2021-03" db="EMBL/GenBank/DDBJ databases">
        <authorList>
            <person name="Tagirdzhanova G."/>
        </authorList>
    </citation>
    <scope>NUCLEOTIDE SEQUENCE</scope>
</reference>
<comment type="caution">
    <text evidence="5">The sequence shown here is derived from an EMBL/GenBank/DDBJ whole genome shotgun (WGS) entry which is preliminary data.</text>
</comment>
<organism evidence="5 6">
    <name type="scientific">Gomphillus americanus</name>
    <dbReference type="NCBI Taxonomy" id="1940652"/>
    <lineage>
        <taxon>Eukaryota</taxon>
        <taxon>Fungi</taxon>
        <taxon>Dikarya</taxon>
        <taxon>Ascomycota</taxon>
        <taxon>Pezizomycotina</taxon>
        <taxon>Lecanoromycetes</taxon>
        <taxon>OSLEUM clade</taxon>
        <taxon>Ostropomycetidae</taxon>
        <taxon>Ostropales</taxon>
        <taxon>Graphidaceae</taxon>
        <taxon>Gomphilloideae</taxon>
        <taxon>Gomphillus</taxon>
    </lineage>
</organism>
<dbReference type="SMART" id="SM00028">
    <property type="entry name" value="TPR"/>
    <property type="match status" value="8"/>
</dbReference>
<proteinExistence type="predicted"/>
<dbReference type="InterPro" id="IPR002182">
    <property type="entry name" value="NB-ARC"/>
</dbReference>
<dbReference type="GO" id="GO:0009116">
    <property type="term" value="P:nucleoside metabolic process"/>
    <property type="evidence" value="ECO:0007669"/>
    <property type="project" value="InterPro"/>
</dbReference>
<keyword evidence="1" id="KW-0802">TPR repeat</keyword>
<dbReference type="GO" id="GO:0043531">
    <property type="term" value="F:ADP binding"/>
    <property type="evidence" value="ECO:0007669"/>
    <property type="project" value="InterPro"/>
</dbReference>
<protein>
    <recommendedName>
        <fullName evidence="7">Kinesin light chain</fullName>
    </recommendedName>
</protein>
<dbReference type="SUPFAM" id="SSF52540">
    <property type="entry name" value="P-loop containing nucleoside triphosphate hydrolases"/>
    <property type="match status" value="1"/>
</dbReference>
<gene>
    <name evidence="5" type="ORF">GOMPHAMPRED_001592</name>
</gene>
<feature type="compositionally biased region" description="Polar residues" evidence="2">
    <location>
        <begin position="1173"/>
        <end position="1189"/>
    </location>
</feature>
<dbReference type="Pfam" id="PF13374">
    <property type="entry name" value="TPR_10"/>
    <property type="match status" value="1"/>
</dbReference>
<feature type="domain" description="NB-ARC" evidence="3">
    <location>
        <begin position="369"/>
        <end position="526"/>
    </location>
</feature>
<evidence type="ECO:0000256" key="1">
    <source>
        <dbReference type="PROSITE-ProRule" id="PRU00339"/>
    </source>
</evidence>
<dbReference type="PANTHER" id="PTHR46082:SF6">
    <property type="entry name" value="AAA+ ATPASE DOMAIN-CONTAINING PROTEIN-RELATED"/>
    <property type="match status" value="1"/>
</dbReference>
<dbReference type="InterPro" id="IPR000845">
    <property type="entry name" value="Nucleoside_phosphorylase_d"/>
</dbReference>
<dbReference type="Pfam" id="PF13424">
    <property type="entry name" value="TPR_12"/>
    <property type="match status" value="4"/>
</dbReference>
<evidence type="ECO:0000256" key="2">
    <source>
        <dbReference type="SAM" id="MobiDB-lite"/>
    </source>
</evidence>
<dbReference type="Pfam" id="PF00931">
    <property type="entry name" value="NB-ARC"/>
    <property type="match status" value="1"/>
</dbReference>
<evidence type="ECO:0000313" key="5">
    <source>
        <dbReference type="EMBL" id="CAF9918674.1"/>
    </source>
</evidence>
<dbReference type="GO" id="GO:0003824">
    <property type="term" value="F:catalytic activity"/>
    <property type="evidence" value="ECO:0007669"/>
    <property type="project" value="InterPro"/>
</dbReference>
<dbReference type="Pfam" id="PF01048">
    <property type="entry name" value="PNP_UDP_1"/>
    <property type="match status" value="1"/>
</dbReference>
<accession>A0A8H3F7W9</accession>
<dbReference type="SUPFAM" id="SSF53167">
    <property type="entry name" value="Purine and uridine phosphorylases"/>
    <property type="match status" value="1"/>
</dbReference>
<dbReference type="EMBL" id="CAJPDQ010000013">
    <property type="protein sequence ID" value="CAF9918674.1"/>
    <property type="molecule type" value="Genomic_DNA"/>
</dbReference>
<dbReference type="Gene3D" id="1.25.40.10">
    <property type="entry name" value="Tetratricopeptide repeat domain"/>
    <property type="match status" value="2"/>
</dbReference>
<dbReference type="Proteomes" id="UP000664169">
    <property type="component" value="Unassembled WGS sequence"/>
</dbReference>
<dbReference type="InterPro" id="IPR027417">
    <property type="entry name" value="P-loop_NTPase"/>
</dbReference>
<dbReference type="InterPro" id="IPR053137">
    <property type="entry name" value="NLR-like"/>
</dbReference>
<dbReference type="PROSITE" id="PS50005">
    <property type="entry name" value="TPR"/>
    <property type="match status" value="1"/>
</dbReference>
<dbReference type="InterPro" id="IPR019734">
    <property type="entry name" value="TPR_rpt"/>
</dbReference>
<evidence type="ECO:0008006" key="7">
    <source>
        <dbReference type="Google" id="ProtNLM"/>
    </source>
</evidence>
<dbReference type="SUPFAM" id="SSF48452">
    <property type="entry name" value="TPR-like"/>
    <property type="match status" value="4"/>
</dbReference>
<dbReference type="PANTHER" id="PTHR46082">
    <property type="entry name" value="ATP/GTP-BINDING PROTEIN-RELATED"/>
    <property type="match status" value="1"/>
</dbReference>
<keyword evidence="6" id="KW-1185">Reference proteome</keyword>